<keyword evidence="5 9" id="KW-0238">DNA-binding</keyword>
<dbReference type="GO" id="GO:0000156">
    <property type="term" value="F:phosphorelay response regulator activity"/>
    <property type="evidence" value="ECO:0007669"/>
    <property type="project" value="TreeGrafter"/>
</dbReference>
<evidence type="ECO:0000259" key="11">
    <source>
        <dbReference type="PROSITE" id="PS51755"/>
    </source>
</evidence>
<evidence type="ECO:0000256" key="7">
    <source>
        <dbReference type="ARBA" id="ARBA00024867"/>
    </source>
</evidence>
<dbReference type="InterPro" id="IPR001789">
    <property type="entry name" value="Sig_transdc_resp-reg_receiver"/>
</dbReference>
<proteinExistence type="predicted"/>
<evidence type="ECO:0000256" key="3">
    <source>
        <dbReference type="ARBA" id="ARBA00023012"/>
    </source>
</evidence>
<dbReference type="GO" id="GO:0000976">
    <property type="term" value="F:transcription cis-regulatory region binding"/>
    <property type="evidence" value="ECO:0007669"/>
    <property type="project" value="TreeGrafter"/>
</dbReference>
<dbReference type="InterPro" id="IPR039420">
    <property type="entry name" value="WalR-like"/>
</dbReference>
<evidence type="ECO:0000313" key="12">
    <source>
        <dbReference type="EMBL" id="RGB77619.1"/>
    </source>
</evidence>
<evidence type="ECO:0000256" key="9">
    <source>
        <dbReference type="PROSITE-ProRule" id="PRU01091"/>
    </source>
</evidence>
<keyword evidence="15" id="KW-1185">Reference proteome</keyword>
<organism evidence="12 14">
    <name type="scientific">Coprococcus catus</name>
    <dbReference type="NCBI Taxonomy" id="116085"/>
    <lineage>
        <taxon>Bacteria</taxon>
        <taxon>Bacillati</taxon>
        <taxon>Bacillota</taxon>
        <taxon>Clostridia</taxon>
        <taxon>Lachnospirales</taxon>
        <taxon>Lachnospiraceae</taxon>
        <taxon>Coprococcus</taxon>
    </lineage>
</organism>
<feature type="DNA-binding region" description="OmpR/PhoB-type" evidence="9">
    <location>
        <begin position="133"/>
        <end position="232"/>
    </location>
</feature>
<gene>
    <name evidence="12" type="ORF">DW070_12040</name>
    <name evidence="13" type="ORF">DW747_06140</name>
</gene>
<dbReference type="OrthoDB" id="9790442at2"/>
<dbReference type="InterPro" id="IPR001867">
    <property type="entry name" value="OmpR/PhoB-type_DNA-bd"/>
</dbReference>
<evidence type="ECO:0000256" key="1">
    <source>
        <dbReference type="ARBA" id="ARBA00018672"/>
    </source>
</evidence>
<dbReference type="Pfam" id="PF00486">
    <property type="entry name" value="Trans_reg_C"/>
    <property type="match status" value="1"/>
</dbReference>
<dbReference type="Gene3D" id="6.10.250.690">
    <property type="match status" value="1"/>
</dbReference>
<evidence type="ECO:0000256" key="4">
    <source>
        <dbReference type="ARBA" id="ARBA00023015"/>
    </source>
</evidence>
<dbReference type="Proteomes" id="UP000261231">
    <property type="component" value="Unassembled WGS sequence"/>
</dbReference>
<dbReference type="InterPro" id="IPR016032">
    <property type="entry name" value="Sig_transdc_resp-reg_C-effctor"/>
</dbReference>
<evidence type="ECO:0000256" key="6">
    <source>
        <dbReference type="ARBA" id="ARBA00023163"/>
    </source>
</evidence>
<dbReference type="EMBL" id="QVEP01000033">
    <property type="protein sequence ID" value="RGB77619.1"/>
    <property type="molecule type" value="Genomic_DNA"/>
</dbReference>
<dbReference type="EMBL" id="QVFD01000004">
    <property type="protein sequence ID" value="RGC48847.1"/>
    <property type="molecule type" value="Genomic_DNA"/>
</dbReference>
<comment type="function">
    <text evidence="7">May play the central regulatory role in sporulation. It may be an element of the effector pathway responsible for the activation of sporulation genes in response to nutritional stress. Spo0A may act in concert with spo0H (a sigma factor) to control the expression of some genes that are critical to the sporulation process.</text>
</comment>
<dbReference type="Proteomes" id="UP000260773">
    <property type="component" value="Unassembled WGS sequence"/>
</dbReference>
<dbReference type="PANTHER" id="PTHR48111">
    <property type="entry name" value="REGULATOR OF RPOS"/>
    <property type="match status" value="1"/>
</dbReference>
<dbReference type="Gene3D" id="1.10.10.10">
    <property type="entry name" value="Winged helix-like DNA-binding domain superfamily/Winged helix DNA-binding domain"/>
    <property type="match status" value="1"/>
</dbReference>
<dbReference type="InterPro" id="IPR036388">
    <property type="entry name" value="WH-like_DNA-bd_sf"/>
</dbReference>
<dbReference type="PANTHER" id="PTHR48111:SF2">
    <property type="entry name" value="RESPONSE REGULATOR SAER"/>
    <property type="match status" value="1"/>
</dbReference>
<dbReference type="PROSITE" id="PS51755">
    <property type="entry name" value="OMPR_PHOB"/>
    <property type="match status" value="1"/>
</dbReference>
<feature type="modified residue" description="4-aspartylphosphate" evidence="8">
    <location>
        <position position="53"/>
    </location>
</feature>
<name>A0A3E2TKC7_9FIRM</name>
<keyword evidence="4" id="KW-0805">Transcription regulation</keyword>
<dbReference type="RefSeq" id="WP_015514053.1">
    <property type="nucleotide sequence ID" value="NZ_JAQCWV010000001.1"/>
</dbReference>
<feature type="domain" description="OmpR/PhoB-type" evidence="11">
    <location>
        <begin position="133"/>
        <end position="232"/>
    </location>
</feature>
<dbReference type="Pfam" id="PF00072">
    <property type="entry name" value="Response_reg"/>
    <property type="match status" value="1"/>
</dbReference>
<evidence type="ECO:0000256" key="5">
    <source>
        <dbReference type="ARBA" id="ARBA00023125"/>
    </source>
</evidence>
<evidence type="ECO:0000259" key="10">
    <source>
        <dbReference type="PROSITE" id="PS50110"/>
    </source>
</evidence>
<keyword evidence="6" id="KW-0804">Transcription</keyword>
<comment type="caution">
    <text evidence="12">The sequence shown here is derived from an EMBL/GenBank/DDBJ whole genome shotgun (WGS) entry which is preliminary data.</text>
</comment>
<dbReference type="FunFam" id="1.10.10.10:FF:000018">
    <property type="entry name" value="DNA-binding response regulator ResD"/>
    <property type="match status" value="1"/>
</dbReference>
<dbReference type="GO" id="GO:0006355">
    <property type="term" value="P:regulation of DNA-templated transcription"/>
    <property type="evidence" value="ECO:0007669"/>
    <property type="project" value="InterPro"/>
</dbReference>
<dbReference type="InterPro" id="IPR011006">
    <property type="entry name" value="CheY-like_superfamily"/>
</dbReference>
<feature type="domain" description="Response regulatory" evidence="10">
    <location>
        <begin position="4"/>
        <end position="117"/>
    </location>
</feature>
<dbReference type="PROSITE" id="PS50110">
    <property type="entry name" value="RESPONSE_REGULATORY"/>
    <property type="match status" value="1"/>
</dbReference>
<protein>
    <recommendedName>
        <fullName evidence="1">Stage 0 sporulation protein A homolog</fullName>
    </recommendedName>
</protein>
<dbReference type="SUPFAM" id="SSF46894">
    <property type="entry name" value="C-terminal effector domain of the bipartite response regulators"/>
    <property type="match status" value="1"/>
</dbReference>
<dbReference type="Gene3D" id="3.40.50.2300">
    <property type="match status" value="1"/>
</dbReference>
<evidence type="ECO:0000313" key="13">
    <source>
        <dbReference type="EMBL" id="RGC48847.1"/>
    </source>
</evidence>
<dbReference type="GO" id="GO:0005829">
    <property type="term" value="C:cytosol"/>
    <property type="evidence" value="ECO:0007669"/>
    <property type="project" value="TreeGrafter"/>
</dbReference>
<dbReference type="GO" id="GO:0032993">
    <property type="term" value="C:protein-DNA complex"/>
    <property type="evidence" value="ECO:0007669"/>
    <property type="project" value="TreeGrafter"/>
</dbReference>
<sequence length="234" mass="26542">MGYNILLVADDRETKELLMLHLNSNGFTVDIAENEEMFNVCFGHQKANLILIDMMMKSLNIYELIRVIRLKSNLPIILIADKENDANRILGLNLGADACVINPYNPLEVIAEVQAMLRRYYELGCGGRIPGETMVLRVGELVLDTEAFVLRKNGNVLSLTSAELKILAKLMRSPKRVFTKTQLCECINGRYYENDDRTMMVHISNIRAKIEDDPANPKYIKTVRGLGYKIDSDD</sequence>
<keyword evidence="2 8" id="KW-0597">Phosphoprotein</keyword>
<accession>A0A3E2TKC7</accession>
<reference evidence="14 15" key="1">
    <citation type="submission" date="2018-08" db="EMBL/GenBank/DDBJ databases">
        <title>A genome reference for cultivated species of the human gut microbiota.</title>
        <authorList>
            <person name="Zou Y."/>
            <person name="Xue W."/>
            <person name="Luo G."/>
        </authorList>
    </citation>
    <scope>NUCLEOTIDE SEQUENCE [LARGE SCALE GENOMIC DNA]</scope>
    <source>
        <strain evidence="12 14">AF45-17</strain>
        <strain evidence="13 15">AM28-39</strain>
    </source>
</reference>
<dbReference type="CDD" id="cd00383">
    <property type="entry name" value="trans_reg_C"/>
    <property type="match status" value="1"/>
</dbReference>
<evidence type="ECO:0000256" key="2">
    <source>
        <dbReference type="ARBA" id="ARBA00022553"/>
    </source>
</evidence>
<dbReference type="SUPFAM" id="SSF52172">
    <property type="entry name" value="CheY-like"/>
    <property type="match status" value="1"/>
</dbReference>
<keyword evidence="3" id="KW-0902">Two-component regulatory system</keyword>
<dbReference type="AlphaFoldDB" id="A0A3E2TKC7"/>
<dbReference type="SMART" id="SM00448">
    <property type="entry name" value="REC"/>
    <property type="match status" value="1"/>
</dbReference>
<evidence type="ECO:0000256" key="8">
    <source>
        <dbReference type="PROSITE-ProRule" id="PRU00169"/>
    </source>
</evidence>
<dbReference type="SMART" id="SM00862">
    <property type="entry name" value="Trans_reg_C"/>
    <property type="match status" value="1"/>
</dbReference>
<evidence type="ECO:0000313" key="15">
    <source>
        <dbReference type="Proteomes" id="UP000261231"/>
    </source>
</evidence>
<evidence type="ECO:0000313" key="14">
    <source>
        <dbReference type="Proteomes" id="UP000260773"/>
    </source>
</evidence>